<dbReference type="Pfam" id="PF00069">
    <property type="entry name" value="Pkinase"/>
    <property type="match status" value="1"/>
</dbReference>
<dbReference type="CDD" id="cd14014">
    <property type="entry name" value="STKc_PknB_like"/>
    <property type="match status" value="1"/>
</dbReference>
<dbReference type="PROSITE" id="PS50011">
    <property type="entry name" value="PROTEIN_KINASE_DOM"/>
    <property type="match status" value="1"/>
</dbReference>
<dbReference type="PANTHER" id="PTHR44167">
    <property type="entry name" value="OVARIAN-SPECIFIC SERINE/THREONINE-PROTEIN KINASE LOK-RELATED"/>
    <property type="match status" value="1"/>
</dbReference>
<dbReference type="Gene3D" id="3.30.200.20">
    <property type="entry name" value="Phosphorylase Kinase, domain 1"/>
    <property type="match status" value="1"/>
</dbReference>
<dbReference type="InterPro" id="IPR008271">
    <property type="entry name" value="Ser/Thr_kinase_AS"/>
</dbReference>
<proteinExistence type="predicted"/>
<protein>
    <recommendedName>
        <fullName evidence="1">Protein kinase domain-containing protein</fullName>
    </recommendedName>
</protein>
<dbReference type="Proteomes" id="UP000177763">
    <property type="component" value="Unassembled WGS sequence"/>
</dbReference>
<comment type="caution">
    <text evidence="2">The sequence shown here is derived from an EMBL/GenBank/DDBJ whole genome shotgun (WGS) entry which is preliminary data.</text>
</comment>
<dbReference type="SUPFAM" id="SSF56112">
    <property type="entry name" value="Protein kinase-like (PK-like)"/>
    <property type="match status" value="1"/>
</dbReference>
<dbReference type="EMBL" id="MEVN01000020">
    <property type="protein sequence ID" value="OGC57155.1"/>
    <property type="molecule type" value="Genomic_DNA"/>
</dbReference>
<sequence>MGERFVPEEIVNSTIQEGRTEIPKEKLEQKRYVAPNELWIKDTHLRKPVIPPKPDETLPRKGADGLIKTSYLDLLRDGAVELTDNRWRIDSLLSEEEGVYGKVYRAFDTKLKIPVALKVGRHIDGTFEIEREAKAMANINHPGVIKIYDFTIQNAPDGRGLPIIVEEYMDPNEAPTLFNKLKKEGKLGASDIRKVIAELSETVDYLYFDKGILHNDLKPANIFLDRRFTKIGDFGISNSANKNGGGTRAYNAPERKFPRTKNTLQGEVFSLGIIAYEMLTNAIPLNDNFDAEYKSEYLETPEMERKYGKERLERSRDVLIKALSIKPEDRYQTATEFAQALEEALKED</sequence>
<dbReference type="GO" id="GO:0005524">
    <property type="term" value="F:ATP binding"/>
    <property type="evidence" value="ECO:0007669"/>
    <property type="project" value="InterPro"/>
</dbReference>
<gene>
    <name evidence="2" type="ORF">A3H26_02390</name>
</gene>
<dbReference type="Gene3D" id="1.10.510.10">
    <property type="entry name" value="Transferase(Phosphotransferase) domain 1"/>
    <property type="match status" value="1"/>
</dbReference>
<evidence type="ECO:0000313" key="3">
    <source>
        <dbReference type="Proteomes" id="UP000177763"/>
    </source>
</evidence>
<evidence type="ECO:0000259" key="1">
    <source>
        <dbReference type="PROSITE" id="PS50011"/>
    </source>
</evidence>
<dbReference type="InterPro" id="IPR011009">
    <property type="entry name" value="Kinase-like_dom_sf"/>
</dbReference>
<feature type="domain" description="Protein kinase" evidence="1">
    <location>
        <begin position="89"/>
        <end position="345"/>
    </location>
</feature>
<dbReference type="STRING" id="1802630.A3H26_02390"/>
<accession>A0A1F4VJ68</accession>
<organism evidence="2 3">
    <name type="scientific">candidate division WWE3 bacterium RIFCSPLOWO2_12_FULL_36_10</name>
    <dbReference type="NCBI Taxonomy" id="1802630"/>
    <lineage>
        <taxon>Bacteria</taxon>
        <taxon>Katanobacteria</taxon>
    </lineage>
</organism>
<dbReference type="PROSITE" id="PS00108">
    <property type="entry name" value="PROTEIN_KINASE_ST"/>
    <property type="match status" value="1"/>
</dbReference>
<name>A0A1F4VJ68_UNCKA</name>
<evidence type="ECO:0000313" key="2">
    <source>
        <dbReference type="EMBL" id="OGC57155.1"/>
    </source>
</evidence>
<dbReference type="InterPro" id="IPR000719">
    <property type="entry name" value="Prot_kinase_dom"/>
</dbReference>
<dbReference type="SMART" id="SM00220">
    <property type="entry name" value="S_TKc"/>
    <property type="match status" value="1"/>
</dbReference>
<dbReference type="AlphaFoldDB" id="A0A1F4VJ68"/>
<reference evidence="2 3" key="1">
    <citation type="journal article" date="2016" name="Nat. Commun.">
        <title>Thousands of microbial genomes shed light on interconnected biogeochemical processes in an aquifer system.</title>
        <authorList>
            <person name="Anantharaman K."/>
            <person name="Brown C.T."/>
            <person name="Hug L.A."/>
            <person name="Sharon I."/>
            <person name="Castelle C.J."/>
            <person name="Probst A.J."/>
            <person name="Thomas B.C."/>
            <person name="Singh A."/>
            <person name="Wilkins M.J."/>
            <person name="Karaoz U."/>
            <person name="Brodie E.L."/>
            <person name="Williams K.H."/>
            <person name="Hubbard S.S."/>
            <person name="Banfield J.F."/>
        </authorList>
    </citation>
    <scope>NUCLEOTIDE SEQUENCE [LARGE SCALE GENOMIC DNA]</scope>
</reference>
<dbReference type="GO" id="GO:0004672">
    <property type="term" value="F:protein kinase activity"/>
    <property type="evidence" value="ECO:0007669"/>
    <property type="project" value="InterPro"/>
</dbReference>
<dbReference type="PANTHER" id="PTHR44167:SF24">
    <property type="entry name" value="SERINE_THREONINE-PROTEIN KINASE CHK2"/>
    <property type="match status" value="1"/>
</dbReference>